<keyword evidence="11" id="KW-1185">Reference proteome</keyword>
<dbReference type="FunFam" id="2.40.10.10:FF:000047">
    <property type="entry name" value="Trypsin eta"/>
    <property type="match status" value="1"/>
</dbReference>
<dbReference type="SUPFAM" id="SSF50494">
    <property type="entry name" value="Trypsin-like serine proteases"/>
    <property type="match status" value="1"/>
</dbReference>
<organism evidence="10 11">
    <name type="scientific">Phyllotreta striolata</name>
    <name type="common">Striped flea beetle</name>
    <name type="synonym">Crioceris striolata</name>
    <dbReference type="NCBI Taxonomy" id="444603"/>
    <lineage>
        <taxon>Eukaryota</taxon>
        <taxon>Metazoa</taxon>
        <taxon>Ecdysozoa</taxon>
        <taxon>Arthropoda</taxon>
        <taxon>Hexapoda</taxon>
        <taxon>Insecta</taxon>
        <taxon>Pterygota</taxon>
        <taxon>Neoptera</taxon>
        <taxon>Endopterygota</taxon>
        <taxon>Coleoptera</taxon>
        <taxon>Polyphaga</taxon>
        <taxon>Cucujiformia</taxon>
        <taxon>Chrysomeloidea</taxon>
        <taxon>Chrysomelidae</taxon>
        <taxon>Galerucinae</taxon>
        <taxon>Alticini</taxon>
        <taxon>Phyllotreta</taxon>
    </lineage>
</organism>
<keyword evidence="6" id="KW-0720">Serine protease</keyword>
<dbReference type="SMART" id="SM00020">
    <property type="entry name" value="Tryp_SPc"/>
    <property type="match status" value="1"/>
</dbReference>
<keyword evidence="5" id="KW-0378">Hydrolase</keyword>
<dbReference type="Proteomes" id="UP001153712">
    <property type="component" value="Chromosome 3"/>
</dbReference>
<dbReference type="PANTHER" id="PTHR24276">
    <property type="entry name" value="POLYSERASE-RELATED"/>
    <property type="match status" value="1"/>
</dbReference>
<dbReference type="GO" id="GO:0016485">
    <property type="term" value="P:protein processing"/>
    <property type="evidence" value="ECO:0007669"/>
    <property type="project" value="UniProtKB-ARBA"/>
</dbReference>
<gene>
    <name evidence="10" type="ORF">PHYEVI_LOCUS6562</name>
</gene>
<evidence type="ECO:0000256" key="5">
    <source>
        <dbReference type="ARBA" id="ARBA00022801"/>
    </source>
</evidence>
<dbReference type="PROSITE" id="PS00134">
    <property type="entry name" value="TRYPSIN_HIS"/>
    <property type="match status" value="1"/>
</dbReference>
<evidence type="ECO:0000256" key="1">
    <source>
        <dbReference type="ARBA" id="ARBA00004613"/>
    </source>
</evidence>
<dbReference type="Pfam" id="PF00089">
    <property type="entry name" value="Trypsin"/>
    <property type="match status" value="1"/>
</dbReference>
<comment type="similarity">
    <text evidence="2">Belongs to the peptidase S1 family.</text>
</comment>
<comment type="subcellular location">
    <subcellularLocation>
        <location evidence="1">Secreted</location>
    </subcellularLocation>
</comment>
<accession>A0A9N9TS50</accession>
<evidence type="ECO:0000259" key="9">
    <source>
        <dbReference type="PROSITE" id="PS50240"/>
    </source>
</evidence>
<protein>
    <recommendedName>
        <fullName evidence="9">Peptidase S1 domain-containing protein</fullName>
    </recommendedName>
</protein>
<dbReference type="GO" id="GO:0005576">
    <property type="term" value="C:extracellular region"/>
    <property type="evidence" value="ECO:0007669"/>
    <property type="project" value="UniProtKB-SubCell"/>
</dbReference>
<dbReference type="PROSITE" id="PS50240">
    <property type="entry name" value="TRYPSIN_DOM"/>
    <property type="match status" value="1"/>
</dbReference>
<dbReference type="InterPro" id="IPR009003">
    <property type="entry name" value="Peptidase_S1_PA"/>
</dbReference>
<dbReference type="OrthoDB" id="6745777at2759"/>
<dbReference type="CDD" id="cd00190">
    <property type="entry name" value="Tryp_SPc"/>
    <property type="match status" value="1"/>
</dbReference>
<dbReference type="PANTHER" id="PTHR24276:SF98">
    <property type="entry name" value="FI18310P1-RELATED"/>
    <property type="match status" value="1"/>
</dbReference>
<feature type="chain" id="PRO_5040415936" description="Peptidase S1 domain-containing protein" evidence="8">
    <location>
        <begin position="25"/>
        <end position="254"/>
    </location>
</feature>
<sequence>MITTKLNIIMVLILVAHNTNLLNADQDNKFGIIGGNKTTIEKHPWIVSIQSEGSHECGGSIINENTIITAAHCFDTEDELQIVAGTADLTQKGEVIKVERLINHENFDFETMDNDIAIMKLSTNLTFNEKVKPISLPENKHIADGTPVIVSGWGSIIPDSDISSNDLLEVVVYIVNPEICYKEMGNETTNNMICAGVERGGKDSCQGDSGGPLELNNTLVGIVSWGSGCAEPKSPGIYTNVINYRSWIEEHINI</sequence>
<dbReference type="GO" id="GO:0004252">
    <property type="term" value="F:serine-type endopeptidase activity"/>
    <property type="evidence" value="ECO:0007669"/>
    <property type="project" value="InterPro"/>
</dbReference>
<name>A0A9N9TS50_PHYSR</name>
<dbReference type="Gene3D" id="2.40.10.10">
    <property type="entry name" value="Trypsin-like serine proteases"/>
    <property type="match status" value="1"/>
</dbReference>
<reference evidence="10" key="1">
    <citation type="submission" date="2022-01" db="EMBL/GenBank/DDBJ databases">
        <authorList>
            <person name="King R."/>
        </authorList>
    </citation>
    <scope>NUCLEOTIDE SEQUENCE</scope>
</reference>
<dbReference type="AlphaFoldDB" id="A0A9N9TS50"/>
<evidence type="ECO:0000256" key="7">
    <source>
        <dbReference type="ARBA" id="ARBA00023157"/>
    </source>
</evidence>
<feature type="signal peptide" evidence="8">
    <location>
        <begin position="1"/>
        <end position="24"/>
    </location>
</feature>
<feature type="domain" description="Peptidase S1" evidence="9">
    <location>
        <begin position="32"/>
        <end position="253"/>
    </location>
</feature>
<dbReference type="InterPro" id="IPR043504">
    <property type="entry name" value="Peptidase_S1_PA_chymotrypsin"/>
</dbReference>
<evidence type="ECO:0000256" key="3">
    <source>
        <dbReference type="ARBA" id="ARBA00022525"/>
    </source>
</evidence>
<proteinExistence type="inferred from homology"/>
<keyword evidence="3" id="KW-0964">Secreted</keyword>
<evidence type="ECO:0000256" key="2">
    <source>
        <dbReference type="ARBA" id="ARBA00007664"/>
    </source>
</evidence>
<dbReference type="PRINTS" id="PR00722">
    <property type="entry name" value="CHYMOTRYPSIN"/>
</dbReference>
<keyword evidence="8" id="KW-0732">Signal</keyword>
<dbReference type="EMBL" id="OU900096">
    <property type="protein sequence ID" value="CAG9860206.1"/>
    <property type="molecule type" value="Genomic_DNA"/>
</dbReference>
<evidence type="ECO:0000313" key="10">
    <source>
        <dbReference type="EMBL" id="CAG9860206.1"/>
    </source>
</evidence>
<evidence type="ECO:0000256" key="6">
    <source>
        <dbReference type="ARBA" id="ARBA00022825"/>
    </source>
</evidence>
<dbReference type="InterPro" id="IPR001314">
    <property type="entry name" value="Peptidase_S1A"/>
</dbReference>
<dbReference type="InterPro" id="IPR001254">
    <property type="entry name" value="Trypsin_dom"/>
</dbReference>
<dbReference type="InterPro" id="IPR050430">
    <property type="entry name" value="Peptidase_S1"/>
</dbReference>
<keyword evidence="4" id="KW-0645">Protease</keyword>
<dbReference type="InterPro" id="IPR018114">
    <property type="entry name" value="TRYPSIN_HIS"/>
</dbReference>
<evidence type="ECO:0000256" key="8">
    <source>
        <dbReference type="SAM" id="SignalP"/>
    </source>
</evidence>
<evidence type="ECO:0000313" key="11">
    <source>
        <dbReference type="Proteomes" id="UP001153712"/>
    </source>
</evidence>
<evidence type="ECO:0000256" key="4">
    <source>
        <dbReference type="ARBA" id="ARBA00022670"/>
    </source>
</evidence>
<keyword evidence="7" id="KW-1015">Disulfide bond</keyword>